<organism evidence="2 3">
    <name type="scientific">Panaeolus cyanescens</name>
    <dbReference type="NCBI Taxonomy" id="181874"/>
    <lineage>
        <taxon>Eukaryota</taxon>
        <taxon>Fungi</taxon>
        <taxon>Dikarya</taxon>
        <taxon>Basidiomycota</taxon>
        <taxon>Agaricomycotina</taxon>
        <taxon>Agaricomycetes</taxon>
        <taxon>Agaricomycetidae</taxon>
        <taxon>Agaricales</taxon>
        <taxon>Agaricineae</taxon>
        <taxon>Galeropsidaceae</taxon>
        <taxon>Panaeolus</taxon>
    </lineage>
</organism>
<feature type="compositionally biased region" description="Basic residues" evidence="1">
    <location>
        <begin position="34"/>
        <end position="44"/>
    </location>
</feature>
<sequence>MSDPSSSSTPEGSGRGRGAPRGRGKSRGGLGKYLRARGRGRGRGRPAEFGTRLLLEGEGKQEMTEEEEAELKKELAAKYGRRGLGSNVDRYKEEEPELDSDGEPIVEPEVDLSSFLEKQRITDDIGPLASAKENKDYDDDDVDTSISHMLSSRGVAKPMVPQKGKVEVIAWDEELDELTREKKAAEATWDLKARFRAKSEKLKTKPVTPTPASARSKKPGKSFPASPGNYKKLPHCLYQTELCRSQNPRWKKWRTFWMIS</sequence>
<feature type="compositionally biased region" description="Acidic residues" evidence="1">
    <location>
        <begin position="94"/>
        <end position="106"/>
    </location>
</feature>
<feature type="compositionally biased region" description="Low complexity" evidence="1">
    <location>
        <begin position="1"/>
        <end position="12"/>
    </location>
</feature>
<dbReference type="OrthoDB" id="2505473at2759"/>
<dbReference type="Proteomes" id="UP000284842">
    <property type="component" value="Unassembled WGS sequence"/>
</dbReference>
<reference evidence="2 3" key="1">
    <citation type="journal article" date="2018" name="Evol. Lett.">
        <title>Horizontal gene cluster transfer increased hallucinogenic mushroom diversity.</title>
        <authorList>
            <person name="Reynolds H.T."/>
            <person name="Vijayakumar V."/>
            <person name="Gluck-Thaler E."/>
            <person name="Korotkin H.B."/>
            <person name="Matheny P.B."/>
            <person name="Slot J.C."/>
        </authorList>
    </citation>
    <scope>NUCLEOTIDE SEQUENCE [LARGE SCALE GENOMIC DNA]</scope>
    <source>
        <strain evidence="2 3">2629</strain>
    </source>
</reference>
<accession>A0A409YHP7</accession>
<feature type="region of interest" description="Disordered" evidence="1">
    <location>
        <begin position="1"/>
        <end position="71"/>
    </location>
</feature>
<dbReference type="InParanoid" id="A0A409YHP7"/>
<evidence type="ECO:0000256" key="1">
    <source>
        <dbReference type="SAM" id="MobiDB-lite"/>
    </source>
</evidence>
<feature type="region of interest" description="Disordered" evidence="1">
    <location>
        <begin position="200"/>
        <end position="229"/>
    </location>
</feature>
<dbReference type="EMBL" id="NHTK01001166">
    <property type="protein sequence ID" value="PPR02528.1"/>
    <property type="molecule type" value="Genomic_DNA"/>
</dbReference>
<evidence type="ECO:0000313" key="3">
    <source>
        <dbReference type="Proteomes" id="UP000284842"/>
    </source>
</evidence>
<proteinExistence type="predicted"/>
<comment type="caution">
    <text evidence="2">The sequence shown here is derived from an EMBL/GenBank/DDBJ whole genome shotgun (WGS) entry which is preliminary data.</text>
</comment>
<evidence type="ECO:0000313" key="2">
    <source>
        <dbReference type="EMBL" id="PPR02528.1"/>
    </source>
</evidence>
<dbReference type="AlphaFoldDB" id="A0A409YHP7"/>
<name>A0A409YHP7_9AGAR</name>
<gene>
    <name evidence="2" type="ORF">CVT24_001954</name>
</gene>
<feature type="region of interest" description="Disordered" evidence="1">
    <location>
        <begin position="83"/>
        <end position="106"/>
    </location>
</feature>
<keyword evidence="3" id="KW-1185">Reference proteome</keyword>
<protein>
    <submittedName>
        <fullName evidence="2">Uncharacterized protein</fullName>
    </submittedName>
</protein>